<dbReference type="GO" id="GO:0005634">
    <property type="term" value="C:nucleus"/>
    <property type="evidence" value="ECO:0007669"/>
    <property type="project" value="TreeGrafter"/>
</dbReference>
<comment type="caution">
    <text evidence="3">The sequence shown here is derived from an EMBL/GenBank/DDBJ whole genome shotgun (WGS) entry which is preliminary data.</text>
</comment>
<evidence type="ECO:0000313" key="4">
    <source>
        <dbReference type="Proteomes" id="UP001497744"/>
    </source>
</evidence>
<keyword evidence="3" id="KW-0808">Transferase</keyword>
<dbReference type="GO" id="GO:0006235">
    <property type="term" value="P:dTTP biosynthetic process"/>
    <property type="evidence" value="ECO:0007669"/>
    <property type="project" value="TreeGrafter"/>
</dbReference>
<dbReference type="SUPFAM" id="SSF52540">
    <property type="entry name" value="P-loop containing nucleoside triphosphate hydrolases"/>
    <property type="match status" value="1"/>
</dbReference>
<reference evidence="3 4" key="1">
    <citation type="submission" date="2021-06" db="EMBL/GenBank/DDBJ databases">
        <title>Genome sequence of Babesia caballi.</title>
        <authorList>
            <person name="Yamagishi J."/>
            <person name="Kidaka T."/>
            <person name="Ochi A."/>
        </authorList>
    </citation>
    <scope>NUCLEOTIDE SEQUENCE [LARGE SCALE GENOMIC DNA]</scope>
    <source>
        <strain evidence="3">USDA-D6B2</strain>
    </source>
</reference>
<dbReference type="GO" id="GO:0005829">
    <property type="term" value="C:cytosol"/>
    <property type="evidence" value="ECO:0007669"/>
    <property type="project" value="TreeGrafter"/>
</dbReference>
<dbReference type="AlphaFoldDB" id="A0AAV4LLP2"/>
<organism evidence="3 4">
    <name type="scientific">Babesia caballi</name>
    <dbReference type="NCBI Taxonomy" id="5871"/>
    <lineage>
        <taxon>Eukaryota</taxon>
        <taxon>Sar</taxon>
        <taxon>Alveolata</taxon>
        <taxon>Apicomplexa</taxon>
        <taxon>Aconoidasida</taxon>
        <taxon>Piroplasmida</taxon>
        <taxon>Babesiidae</taxon>
        <taxon>Babesia</taxon>
    </lineage>
</organism>
<sequence length="111" mass="12642">MDRYAFSGVAYSVGAEKLYYDWCVAADEGLVSPDLVVYLDNPAHVSAMRRNFGRPQQFACDSCLVGEERYEQECKLEGVRQVYGQFASLPYWRSFDATLSPEVGYIFMSPR</sequence>
<protein>
    <submittedName>
        <fullName evidence="3">Thymidylate kinase</fullName>
    </submittedName>
</protein>
<evidence type="ECO:0000256" key="1">
    <source>
        <dbReference type="ARBA" id="ARBA00009776"/>
    </source>
</evidence>
<dbReference type="GO" id="GO:0006227">
    <property type="term" value="P:dUDP biosynthetic process"/>
    <property type="evidence" value="ECO:0007669"/>
    <property type="project" value="TreeGrafter"/>
</dbReference>
<dbReference type="Proteomes" id="UP001497744">
    <property type="component" value="Unassembled WGS sequence"/>
</dbReference>
<dbReference type="EMBL" id="BPLF01000001">
    <property type="protein sequence ID" value="GIX61048.1"/>
    <property type="molecule type" value="Genomic_DNA"/>
</dbReference>
<accession>A0AAV4LLP2</accession>
<evidence type="ECO:0000313" key="3">
    <source>
        <dbReference type="EMBL" id="GIX61048.1"/>
    </source>
</evidence>
<dbReference type="GO" id="GO:0005739">
    <property type="term" value="C:mitochondrion"/>
    <property type="evidence" value="ECO:0007669"/>
    <property type="project" value="TreeGrafter"/>
</dbReference>
<dbReference type="Gene3D" id="3.40.50.300">
    <property type="entry name" value="P-loop containing nucleotide triphosphate hydrolases"/>
    <property type="match status" value="1"/>
</dbReference>
<feature type="domain" description="Thymidylate kinase-like" evidence="2">
    <location>
        <begin position="1"/>
        <end position="87"/>
    </location>
</feature>
<dbReference type="GO" id="GO:0006233">
    <property type="term" value="P:dTDP biosynthetic process"/>
    <property type="evidence" value="ECO:0007669"/>
    <property type="project" value="TreeGrafter"/>
</dbReference>
<gene>
    <name evidence="3" type="ORF">BcabD6B2_04830</name>
</gene>
<dbReference type="GO" id="GO:0004550">
    <property type="term" value="F:nucleoside diphosphate kinase activity"/>
    <property type="evidence" value="ECO:0007669"/>
    <property type="project" value="TreeGrafter"/>
</dbReference>
<dbReference type="PANTHER" id="PTHR10344">
    <property type="entry name" value="THYMIDYLATE KINASE"/>
    <property type="match status" value="1"/>
</dbReference>
<evidence type="ECO:0000259" key="2">
    <source>
        <dbReference type="Pfam" id="PF02223"/>
    </source>
</evidence>
<keyword evidence="3" id="KW-0418">Kinase</keyword>
<name>A0AAV4LLP2_BABCB</name>
<dbReference type="GO" id="GO:0004798">
    <property type="term" value="F:dTMP kinase activity"/>
    <property type="evidence" value="ECO:0007669"/>
    <property type="project" value="TreeGrafter"/>
</dbReference>
<dbReference type="InterPro" id="IPR039430">
    <property type="entry name" value="Thymidylate_kin-like_dom"/>
</dbReference>
<dbReference type="GeneID" id="94192531"/>
<dbReference type="Pfam" id="PF02223">
    <property type="entry name" value="Thymidylate_kin"/>
    <property type="match status" value="1"/>
</dbReference>
<comment type="similarity">
    <text evidence="1">Belongs to the thymidylate kinase family.</text>
</comment>
<dbReference type="RefSeq" id="XP_067713119.1">
    <property type="nucleotide sequence ID" value="XM_067857018.1"/>
</dbReference>
<keyword evidence="4" id="KW-1185">Reference proteome</keyword>
<dbReference type="PANTHER" id="PTHR10344:SF1">
    <property type="entry name" value="THYMIDYLATE KINASE"/>
    <property type="match status" value="1"/>
</dbReference>
<proteinExistence type="inferred from homology"/>
<dbReference type="InterPro" id="IPR027417">
    <property type="entry name" value="P-loop_NTPase"/>
</dbReference>